<dbReference type="InParanoid" id="G0VB56"/>
<evidence type="ECO:0000313" key="3">
    <source>
        <dbReference type="Proteomes" id="UP000001640"/>
    </source>
</evidence>
<dbReference type="EMBL" id="HE576753">
    <property type="protein sequence ID" value="CCC68180.1"/>
    <property type="molecule type" value="Genomic_DNA"/>
</dbReference>
<sequence>MLHNKKKNRICLMVTLLLTALFFLRKGSNDNKIKFTFYDPNNIKQIPAEIIDQLYLEAQTNQHINWKRFAYVTYVSDIQYLCSTLLAFKSLSEEFKTKAKLVLLMDQTYVLGSNIHNSGIDDLLTQLRNIDNDQVIIKPIEVISNKIGTEYTWSSSYTKLWAFNETDFDRIIYFDSDATIKGNMDELFFLPDHIKFAATLTYWFLSKKNIDDLVMDNGNTKPLHGKLEKLKKLISYKQFYYNELPDVPSSLYAHSDNILEDLADATDDSITYILQKQINRETRGQLIMASDLMVITPSTKTFQYIKDILIPRAFEEENKYDMDLLNADLYNLQNTVLKQIQTFRTDSVSFKPEVMILPFDRYNLLTGTIKNVEQYPLFNGGLLGYSLHGQKRENMDVLNEIVEKAKYIHYSDNPLMKPWHYSAFYGETIEQSLQRSEFKAVCDNIDFTSAFQEKACLEWNSVYDTFYRRSRICPRNSPVEIFFPERKVSTHTKSI</sequence>
<dbReference type="OrthoDB" id="2014201at2759"/>
<dbReference type="eggNOG" id="KOG1950">
    <property type="taxonomic scope" value="Eukaryota"/>
</dbReference>
<organism evidence="2 3">
    <name type="scientific">Naumovozyma castellii</name>
    <name type="common">Yeast</name>
    <name type="synonym">Saccharomyces castellii</name>
    <dbReference type="NCBI Taxonomy" id="27288"/>
    <lineage>
        <taxon>Eukaryota</taxon>
        <taxon>Fungi</taxon>
        <taxon>Dikarya</taxon>
        <taxon>Ascomycota</taxon>
        <taxon>Saccharomycotina</taxon>
        <taxon>Saccharomycetes</taxon>
        <taxon>Saccharomycetales</taxon>
        <taxon>Saccharomycetaceae</taxon>
        <taxon>Naumovozyma</taxon>
    </lineage>
</organism>
<gene>
    <name evidence="2" type="primary">NCAS0B00960</name>
    <name evidence="2" type="ordered locus">NCAS_0B00960</name>
</gene>
<dbReference type="InterPro" id="IPR029044">
    <property type="entry name" value="Nucleotide-diphossugar_trans"/>
</dbReference>
<evidence type="ECO:0000313" key="2">
    <source>
        <dbReference type="EMBL" id="CCC68180.1"/>
    </source>
</evidence>
<reference key="2">
    <citation type="submission" date="2011-08" db="EMBL/GenBank/DDBJ databases">
        <title>Genome sequence of Naumovozyma castellii.</title>
        <authorList>
            <person name="Gordon J.L."/>
            <person name="Armisen D."/>
            <person name="Proux-Wera E."/>
            <person name="OhEigeartaigh S.S."/>
            <person name="Byrne K.P."/>
            <person name="Wolfe K.H."/>
        </authorList>
    </citation>
    <scope>NUCLEOTIDE SEQUENCE</scope>
    <source>
        <strain>Type strain:CBS 4309</strain>
    </source>
</reference>
<dbReference type="RefSeq" id="XP_003674556.1">
    <property type="nucleotide sequence ID" value="XM_003674508.1"/>
</dbReference>
<evidence type="ECO:0000256" key="1">
    <source>
        <dbReference type="SAM" id="SignalP"/>
    </source>
</evidence>
<accession>G0VB56</accession>
<dbReference type="Gene3D" id="3.90.550.10">
    <property type="entry name" value="Spore Coat Polysaccharide Biosynthesis Protein SpsA, Chain A"/>
    <property type="match status" value="1"/>
</dbReference>
<dbReference type="Proteomes" id="UP000001640">
    <property type="component" value="Chromosome 2"/>
</dbReference>
<name>G0VB56_NAUCA</name>
<dbReference type="InterPro" id="IPR050587">
    <property type="entry name" value="GNT1/Glycosyltrans_8"/>
</dbReference>
<dbReference type="OMA" id="DSEEICN"/>
<dbReference type="STRING" id="1064592.G0VB56"/>
<keyword evidence="3" id="KW-1185">Reference proteome</keyword>
<dbReference type="GeneID" id="96901742"/>
<protein>
    <recommendedName>
        <fullName evidence="4">Glucose N-acetyltransferase 1</fullName>
    </recommendedName>
</protein>
<keyword evidence="1" id="KW-0732">Signal</keyword>
<dbReference type="KEGG" id="ncs:NCAS_0B00960"/>
<dbReference type="SUPFAM" id="SSF53448">
    <property type="entry name" value="Nucleotide-diphospho-sugar transferases"/>
    <property type="match status" value="1"/>
</dbReference>
<feature type="chain" id="PRO_5003410379" description="Glucose N-acetyltransferase 1" evidence="1">
    <location>
        <begin position="28"/>
        <end position="495"/>
    </location>
</feature>
<proteinExistence type="predicted"/>
<dbReference type="PANTHER" id="PTHR11183">
    <property type="entry name" value="GLYCOGENIN SUBFAMILY MEMBER"/>
    <property type="match status" value="1"/>
</dbReference>
<feature type="signal peptide" evidence="1">
    <location>
        <begin position="1"/>
        <end position="27"/>
    </location>
</feature>
<dbReference type="HOGENOM" id="CLU_034860_1_0_1"/>
<evidence type="ECO:0008006" key="4">
    <source>
        <dbReference type="Google" id="ProtNLM"/>
    </source>
</evidence>
<dbReference type="AlphaFoldDB" id="G0VB56"/>
<reference evidence="2 3" key="1">
    <citation type="journal article" date="2011" name="Proc. Natl. Acad. Sci. U.S.A.">
        <title>Evolutionary erosion of yeast sex chromosomes by mating-type switching accidents.</title>
        <authorList>
            <person name="Gordon J.L."/>
            <person name="Armisen D."/>
            <person name="Proux-Wera E."/>
            <person name="Oheigeartaigh S.S."/>
            <person name="Byrne K.P."/>
            <person name="Wolfe K.H."/>
        </authorList>
    </citation>
    <scope>NUCLEOTIDE SEQUENCE [LARGE SCALE GENOMIC DNA]</scope>
    <source>
        <strain evidence="3">ATCC 76901 / BCRC 22586 / CBS 4309 / NBRC 1992 / NRRL Y-12630</strain>
    </source>
</reference>